<dbReference type="Proteomes" id="UP000492821">
    <property type="component" value="Unassembled WGS sequence"/>
</dbReference>
<protein>
    <submittedName>
        <fullName evidence="3">Uncharacterized protein</fullName>
    </submittedName>
</protein>
<keyword evidence="2" id="KW-1185">Reference proteome</keyword>
<accession>A0A7E4V761</accession>
<name>A0A7E4V761_PANRE</name>
<evidence type="ECO:0000256" key="1">
    <source>
        <dbReference type="SAM" id="MobiDB-lite"/>
    </source>
</evidence>
<reference evidence="3" key="2">
    <citation type="submission" date="2020-10" db="UniProtKB">
        <authorList>
            <consortium name="WormBaseParasite"/>
        </authorList>
    </citation>
    <scope>IDENTIFICATION</scope>
</reference>
<dbReference type="WBParaSite" id="Pan_g17434.t1">
    <property type="protein sequence ID" value="Pan_g17434.t1"/>
    <property type="gene ID" value="Pan_g17434"/>
</dbReference>
<proteinExistence type="predicted"/>
<reference evidence="2" key="1">
    <citation type="journal article" date="2013" name="Genetics">
        <title>The draft genome and transcriptome of Panagrellus redivivus are shaped by the harsh demands of a free-living lifestyle.</title>
        <authorList>
            <person name="Srinivasan J."/>
            <person name="Dillman A.R."/>
            <person name="Macchietto M.G."/>
            <person name="Heikkinen L."/>
            <person name="Lakso M."/>
            <person name="Fracchia K.M."/>
            <person name="Antoshechkin I."/>
            <person name="Mortazavi A."/>
            <person name="Wong G."/>
            <person name="Sternberg P.W."/>
        </authorList>
    </citation>
    <scope>NUCLEOTIDE SEQUENCE [LARGE SCALE GENOMIC DNA]</scope>
    <source>
        <strain evidence="2">MT8872</strain>
    </source>
</reference>
<dbReference type="AlphaFoldDB" id="A0A7E4V761"/>
<feature type="compositionally biased region" description="Polar residues" evidence="1">
    <location>
        <begin position="55"/>
        <end position="65"/>
    </location>
</feature>
<evidence type="ECO:0000313" key="2">
    <source>
        <dbReference type="Proteomes" id="UP000492821"/>
    </source>
</evidence>
<evidence type="ECO:0000313" key="3">
    <source>
        <dbReference type="WBParaSite" id="Pan_g17434.t1"/>
    </source>
</evidence>
<feature type="region of interest" description="Disordered" evidence="1">
    <location>
        <begin position="49"/>
        <end position="76"/>
    </location>
</feature>
<sequence>MSKKGYKDESPPPQLCLMDSVVNLRTVLIDIHEGCASVNISGAPSHTMLHLRRASGQTGSTTPSDGYTDDGSVAKN</sequence>
<organism evidence="2 3">
    <name type="scientific">Panagrellus redivivus</name>
    <name type="common">Microworm</name>
    <dbReference type="NCBI Taxonomy" id="6233"/>
    <lineage>
        <taxon>Eukaryota</taxon>
        <taxon>Metazoa</taxon>
        <taxon>Ecdysozoa</taxon>
        <taxon>Nematoda</taxon>
        <taxon>Chromadorea</taxon>
        <taxon>Rhabditida</taxon>
        <taxon>Tylenchina</taxon>
        <taxon>Panagrolaimomorpha</taxon>
        <taxon>Panagrolaimoidea</taxon>
        <taxon>Panagrolaimidae</taxon>
        <taxon>Panagrellus</taxon>
    </lineage>
</organism>